<proteinExistence type="predicted"/>
<evidence type="ECO:0000313" key="4">
    <source>
        <dbReference type="Proteomes" id="UP000540506"/>
    </source>
</evidence>
<name>A0A7W7VVP8_KITKI</name>
<comment type="caution">
    <text evidence="3">The sequence shown here is derived from an EMBL/GenBank/DDBJ whole genome shotgun (WGS) entry which is preliminary data.</text>
</comment>
<organism evidence="3 4">
    <name type="scientific">Kitasatospora kifunensis</name>
    <name type="common">Streptomyces kifunensis</name>
    <dbReference type="NCBI Taxonomy" id="58351"/>
    <lineage>
        <taxon>Bacteria</taxon>
        <taxon>Bacillati</taxon>
        <taxon>Actinomycetota</taxon>
        <taxon>Actinomycetes</taxon>
        <taxon>Kitasatosporales</taxon>
        <taxon>Streptomycetaceae</taxon>
        <taxon>Kitasatospora</taxon>
    </lineage>
</organism>
<dbReference type="EMBL" id="JACHJV010000001">
    <property type="protein sequence ID" value="MBB4923924.1"/>
    <property type="molecule type" value="Genomic_DNA"/>
</dbReference>
<evidence type="ECO:0000313" key="3">
    <source>
        <dbReference type="EMBL" id="MBB4923924.1"/>
    </source>
</evidence>
<keyword evidence="2" id="KW-0732">Signal</keyword>
<dbReference type="Proteomes" id="UP000540506">
    <property type="component" value="Unassembled WGS sequence"/>
</dbReference>
<gene>
    <name evidence="3" type="ORF">FHR34_002917</name>
</gene>
<reference evidence="3 4" key="1">
    <citation type="submission" date="2020-08" db="EMBL/GenBank/DDBJ databases">
        <title>Sequencing the genomes of 1000 actinobacteria strains.</title>
        <authorList>
            <person name="Klenk H.-P."/>
        </authorList>
    </citation>
    <scope>NUCLEOTIDE SEQUENCE [LARGE SCALE GENOMIC DNA]</scope>
    <source>
        <strain evidence="3 4">DSM 41654</strain>
    </source>
</reference>
<evidence type="ECO:0000256" key="1">
    <source>
        <dbReference type="SAM" id="MobiDB-lite"/>
    </source>
</evidence>
<sequence length="191" mass="19788">MKPTTLATRLLQAALVCVLTACHTASTAPAAAPGTALMSPAEARGKLVALLDDTFAAVSPALRFRDGWPRATENDVPVGTANASLDRYVMTKVSAAKYAALLDLVERHWKDRGYTIESGSADAAQPAVTARTPDLSALTLIVGHPGNITIGAAVTPIAAAADPFGPEPSVPTLPNGNPDILPTVDDPFWSH</sequence>
<evidence type="ECO:0008006" key="5">
    <source>
        <dbReference type="Google" id="ProtNLM"/>
    </source>
</evidence>
<accession>A0A7W7VVP8</accession>
<evidence type="ECO:0000256" key="2">
    <source>
        <dbReference type="SAM" id="SignalP"/>
    </source>
</evidence>
<feature type="signal peptide" evidence="2">
    <location>
        <begin position="1"/>
        <end position="30"/>
    </location>
</feature>
<dbReference type="RefSeq" id="WP_184935953.1">
    <property type="nucleotide sequence ID" value="NZ_JACHJV010000001.1"/>
</dbReference>
<protein>
    <recommendedName>
        <fullName evidence="5">Lipoprotein</fullName>
    </recommendedName>
</protein>
<dbReference type="PROSITE" id="PS51257">
    <property type="entry name" value="PROKAR_LIPOPROTEIN"/>
    <property type="match status" value="1"/>
</dbReference>
<feature type="region of interest" description="Disordered" evidence="1">
    <location>
        <begin position="168"/>
        <end position="191"/>
    </location>
</feature>
<feature type="chain" id="PRO_5030676931" description="Lipoprotein" evidence="2">
    <location>
        <begin position="31"/>
        <end position="191"/>
    </location>
</feature>
<dbReference type="AlphaFoldDB" id="A0A7W7VVP8"/>
<keyword evidence="4" id="KW-1185">Reference proteome</keyword>